<reference evidence="3 4" key="1">
    <citation type="journal article" date="2010" name="Stand. Genomic Sci.">
        <title>Complete genome sequence of Intrasporangium calvum type strain (7 KIP).</title>
        <authorList>
            <person name="Del Rio T.G."/>
            <person name="Chertkov O."/>
            <person name="Yasawong M."/>
            <person name="Lucas S."/>
            <person name="Deshpande S."/>
            <person name="Cheng J.F."/>
            <person name="Detter C."/>
            <person name="Tapia R."/>
            <person name="Han C."/>
            <person name="Goodwin L."/>
            <person name="Pitluck S."/>
            <person name="Liolios K."/>
            <person name="Ivanova N."/>
            <person name="Mavromatis K."/>
            <person name="Pati A."/>
            <person name="Chen A."/>
            <person name="Palaniappan K."/>
            <person name="Land M."/>
            <person name="Hauser L."/>
            <person name="Chang Y.J."/>
            <person name="Jeffries C.D."/>
            <person name="Rohde M."/>
            <person name="Pukall R."/>
            <person name="Sikorski J."/>
            <person name="Goker M."/>
            <person name="Woyke T."/>
            <person name="Bristow J."/>
            <person name="Eisen J.A."/>
            <person name="Markowitz V."/>
            <person name="Hugenholtz P."/>
            <person name="Kyrpides N.C."/>
            <person name="Klenk H.P."/>
            <person name="Lapidus A."/>
        </authorList>
    </citation>
    <scope>NUCLEOTIDE SEQUENCE [LARGE SCALE GENOMIC DNA]</scope>
    <source>
        <strain evidence="4">ATCC 23552 / DSM 43043 / JCM 3097 / NBRC 12989 / 7 KIP</strain>
    </source>
</reference>
<dbReference type="RefSeq" id="WP_013493376.1">
    <property type="nucleotide sequence ID" value="NC_014830.1"/>
</dbReference>
<proteinExistence type="predicted"/>
<dbReference type="HOGENOM" id="CLU_041664_0_0_11"/>
<dbReference type="OrthoDB" id="3239865at2"/>
<dbReference type="Pfam" id="PF01636">
    <property type="entry name" value="APH"/>
    <property type="match status" value="1"/>
</dbReference>
<dbReference type="AlphaFoldDB" id="E6S7W6"/>
<name>E6S7W6_INTC7</name>
<dbReference type="EMBL" id="CP002343">
    <property type="protein sequence ID" value="ADU49062.1"/>
    <property type="molecule type" value="Genomic_DNA"/>
</dbReference>
<feature type="domain" description="Aminoglycoside phosphotransferase" evidence="2">
    <location>
        <begin position="28"/>
        <end position="252"/>
    </location>
</feature>
<feature type="compositionally biased region" description="Basic and acidic residues" evidence="1">
    <location>
        <begin position="355"/>
        <end position="386"/>
    </location>
</feature>
<dbReference type="SUPFAM" id="SSF56112">
    <property type="entry name" value="Protein kinase-like (PK-like)"/>
    <property type="match status" value="1"/>
</dbReference>
<organism evidence="3 4">
    <name type="scientific">Intrasporangium calvum (strain ATCC 23552 / DSM 43043 / JCM 3097 / NBRC 12989 / NCIMB 10167 / NRRL B-3866 / 7 KIP)</name>
    <dbReference type="NCBI Taxonomy" id="710696"/>
    <lineage>
        <taxon>Bacteria</taxon>
        <taxon>Bacillati</taxon>
        <taxon>Actinomycetota</taxon>
        <taxon>Actinomycetes</taxon>
        <taxon>Micrococcales</taxon>
        <taxon>Intrasporangiaceae</taxon>
        <taxon>Intrasporangium</taxon>
    </lineage>
</organism>
<gene>
    <name evidence="3" type="ordered locus">Intca_2556</name>
</gene>
<dbReference type="Gene3D" id="3.90.1200.10">
    <property type="match status" value="1"/>
</dbReference>
<sequence length="396" mass="42620">MTRSPLVLAALASAAVPGLDPVSVEGVPTSAGGSFDIAFVTDQQERRWVIKAPVTHGAGAELEAVATLGPLLARRLELAMPLVRGSVTVPEGRAIVYLRLPGRPLDFRVLPPGGLASALGRALGHLHNIETAVFDEAGRPSYDAEAHRRRQLSELDRAAATGHVPTNLLTRWEQRLEDISLWRFAPTAVHGSFVGDNVLASFEDDDDRESGEVRGVLGWEESRVGDPADDFADLVRLAPAAAVDDVLRAYAQSRVEQPDGNLLARAHLAAEMTPMRTLLRALVGGAREVVDQAAASLRELDEQITVADEQRALEAEMTSQPWSPAASPVPEPDWDATQPHRMFPDQSATQAIGETLDRHGDEAGRLQPDEDAPAGRDEGLPQRPEDGQPIPTRPSD</sequence>
<dbReference type="STRING" id="710696.Intca_2556"/>
<dbReference type="InterPro" id="IPR002575">
    <property type="entry name" value="Aminoglycoside_PTrfase"/>
</dbReference>
<dbReference type="KEGG" id="ica:Intca_2556"/>
<keyword evidence="4" id="KW-1185">Reference proteome</keyword>
<evidence type="ECO:0000259" key="2">
    <source>
        <dbReference type="Pfam" id="PF01636"/>
    </source>
</evidence>
<feature type="region of interest" description="Disordered" evidence="1">
    <location>
        <begin position="313"/>
        <end position="396"/>
    </location>
</feature>
<evidence type="ECO:0000256" key="1">
    <source>
        <dbReference type="SAM" id="MobiDB-lite"/>
    </source>
</evidence>
<dbReference type="Proteomes" id="UP000008914">
    <property type="component" value="Chromosome"/>
</dbReference>
<protein>
    <submittedName>
        <fullName evidence="3">Aminoglycoside phosphotransferase</fullName>
    </submittedName>
</protein>
<evidence type="ECO:0000313" key="4">
    <source>
        <dbReference type="Proteomes" id="UP000008914"/>
    </source>
</evidence>
<evidence type="ECO:0000313" key="3">
    <source>
        <dbReference type="EMBL" id="ADU49062.1"/>
    </source>
</evidence>
<dbReference type="InterPro" id="IPR011009">
    <property type="entry name" value="Kinase-like_dom_sf"/>
</dbReference>
<dbReference type="eggNOG" id="COG3173">
    <property type="taxonomic scope" value="Bacteria"/>
</dbReference>
<accession>E6S7W6</accession>